<feature type="transmembrane region" description="Helical" evidence="2">
    <location>
        <begin position="90"/>
        <end position="108"/>
    </location>
</feature>
<keyword evidence="5" id="KW-1185">Reference proteome</keyword>
<dbReference type="SMART" id="SM00387">
    <property type="entry name" value="HATPase_c"/>
    <property type="match status" value="1"/>
</dbReference>
<reference evidence="4" key="1">
    <citation type="submission" date="2021-01" db="EMBL/GenBank/DDBJ databases">
        <authorList>
            <consortium name="Genoscope - CEA"/>
            <person name="William W."/>
        </authorList>
    </citation>
    <scope>NUCLEOTIDE SEQUENCE</scope>
</reference>
<evidence type="ECO:0000256" key="1">
    <source>
        <dbReference type="SAM" id="Coils"/>
    </source>
</evidence>
<keyword evidence="2" id="KW-0812">Transmembrane</keyword>
<accession>A0A8S1VUG8</accession>
<comment type="caution">
    <text evidence="4">The sequence shown here is derived from an EMBL/GenBank/DDBJ whole genome shotgun (WGS) entry which is preliminary data.</text>
</comment>
<dbReference type="OrthoDB" id="300100at2759"/>
<dbReference type="InterPro" id="IPR005467">
    <property type="entry name" value="His_kinase_dom"/>
</dbReference>
<evidence type="ECO:0000313" key="4">
    <source>
        <dbReference type="EMBL" id="CAD8178016.1"/>
    </source>
</evidence>
<dbReference type="PROSITE" id="PS50109">
    <property type="entry name" value="HIS_KIN"/>
    <property type="match status" value="1"/>
</dbReference>
<evidence type="ECO:0000259" key="3">
    <source>
        <dbReference type="PROSITE" id="PS50109"/>
    </source>
</evidence>
<feature type="domain" description="Histidine kinase" evidence="3">
    <location>
        <begin position="535"/>
        <end position="695"/>
    </location>
</feature>
<dbReference type="InterPro" id="IPR003594">
    <property type="entry name" value="HATPase_dom"/>
</dbReference>
<organism evidence="4 5">
    <name type="scientific">Paramecium octaurelia</name>
    <dbReference type="NCBI Taxonomy" id="43137"/>
    <lineage>
        <taxon>Eukaryota</taxon>
        <taxon>Sar</taxon>
        <taxon>Alveolata</taxon>
        <taxon>Ciliophora</taxon>
        <taxon>Intramacronucleata</taxon>
        <taxon>Oligohymenophorea</taxon>
        <taxon>Peniculida</taxon>
        <taxon>Parameciidae</taxon>
        <taxon>Paramecium</taxon>
    </lineage>
</organism>
<proteinExistence type="predicted"/>
<keyword evidence="2" id="KW-0472">Membrane</keyword>
<gene>
    <name evidence="4" type="ORF">POCTA_138.1.T0700085</name>
</gene>
<keyword evidence="1" id="KW-0175">Coiled coil</keyword>
<dbReference type="AlphaFoldDB" id="A0A8S1VUG8"/>
<feature type="transmembrane region" description="Helical" evidence="2">
    <location>
        <begin position="143"/>
        <end position="160"/>
    </location>
</feature>
<feature type="coiled-coil region" evidence="1">
    <location>
        <begin position="417"/>
        <end position="471"/>
    </location>
</feature>
<feature type="transmembrane region" description="Helical" evidence="2">
    <location>
        <begin position="37"/>
        <end position="55"/>
    </location>
</feature>
<dbReference type="OMA" id="QYDEIVI"/>
<protein>
    <recommendedName>
        <fullName evidence="3">Histidine kinase domain-containing protein</fullName>
    </recommendedName>
</protein>
<keyword evidence="2" id="KW-1133">Transmembrane helix</keyword>
<dbReference type="Proteomes" id="UP000683925">
    <property type="component" value="Unassembled WGS sequence"/>
</dbReference>
<evidence type="ECO:0000313" key="5">
    <source>
        <dbReference type="Proteomes" id="UP000683925"/>
    </source>
</evidence>
<sequence length="718" mass="83865">MIRDASSFFNRIDQSLDYIISLLSIGLEIYLQQHLDILQYFSLFLLGIAGISKIIQKKKVFGIQQDYSPIFFWSLALVRIVFIKNINRDQTAFCLYILGFSNGLYMSMTPRRFINQVAEVVKAFVQIGFLIGVLIYYFSEQLVSSILLIVIMLFIQYQNYRQNIKILELNKDEFFLQSNAHLNGSLNKFSCKVQEHSRSNIKLQEVGSLSRQEASIHLIQNQVDLQAPTQNIIWQNFIEQSEDYISKFYFNADDLESNINQAQNNYSMHKFLQDNKSQLINLFKDVKVSNDLNVKLYESNFLDKKQESLLEWIKANANSLKFQDVNQQRRLEENLVVSSPIGQQSVVMLDAFIEKSISGLSAIQLIQGSLEVSNLRNRRILYGKYYGKKYNYNFYIQISFFLEEVDGVQRQVIAILIRDLEKQVKQIKSNLKNIQKINSTIKFLQQQADLIQRLHRKIVLQQNAINEIQRSNQNTQLIKRTNSVCSYKDSGDDALSDFSEKGQKKCQITQFINQLQFQFLKIIQNNFNYFEVFSLNDVIEFEKKKVDITQTISLLINQFQYDEIVITKKINISLKEDLQNRYIVSDLRRLKQLLFNIIYNSIKSYEFDYKNSKTQKSVQIILINYEDNIRFEVIDYGCGLNEDNINPRRLDDCKLGLAASQKLIKLLGGNDKQITILRSQSLHQTRVQFELPNILYVDKADIMGDDFDFDTVQLVFTS</sequence>
<name>A0A8S1VUG8_PAROT</name>
<dbReference type="EMBL" id="CAJJDP010000069">
    <property type="protein sequence ID" value="CAD8178016.1"/>
    <property type="molecule type" value="Genomic_DNA"/>
</dbReference>
<evidence type="ECO:0000256" key="2">
    <source>
        <dbReference type="SAM" id="Phobius"/>
    </source>
</evidence>
<feature type="transmembrane region" description="Helical" evidence="2">
    <location>
        <begin position="120"/>
        <end position="137"/>
    </location>
</feature>
<dbReference type="Pfam" id="PF02518">
    <property type="entry name" value="HATPase_c"/>
    <property type="match status" value="1"/>
</dbReference>